<organism evidence="2 3">
    <name type="scientific">Nonomuraea spiralis</name>
    <dbReference type="NCBI Taxonomy" id="46182"/>
    <lineage>
        <taxon>Bacteria</taxon>
        <taxon>Bacillati</taxon>
        <taxon>Actinomycetota</taxon>
        <taxon>Actinomycetes</taxon>
        <taxon>Streptosporangiales</taxon>
        <taxon>Streptosporangiaceae</taxon>
        <taxon>Nonomuraea</taxon>
    </lineage>
</organism>
<dbReference type="EMBL" id="JBHMEI010000007">
    <property type="protein sequence ID" value="MFB9202434.1"/>
    <property type="molecule type" value="Genomic_DNA"/>
</dbReference>
<gene>
    <name evidence="2" type="ORF">ACFFV7_14640</name>
</gene>
<dbReference type="RefSeq" id="WP_189651659.1">
    <property type="nucleotide sequence ID" value="NZ_BMRC01000021.1"/>
</dbReference>
<accession>A0ABV5ID13</accession>
<feature type="signal peptide" evidence="1">
    <location>
        <begin position="1"/>
        <end position="20"/>
    </location>
</feature>
<comment type="caution">
    <text evidence="2">The sequence shown here is derived from an EMBL/GenBank/DDBJ whole genome shotgun (WGS) entry which is preliminary data.</text>
</comment>
<feature type="chain" id="PRO_5047183991" evidence="1">
    <location>
        <begin position="21"/>
        <end position="139"/>
    </location>
</feature>
<name>A0ABV5ID13_9ACTN</name>
<proteinExistence type="predicted"/>
<protein>
    <submittedName>
        <fullName evidence="2">Uncharacterized protein</fullName>
    </submittedName>
</protein>
<keyword evidence="1" id="KW-0732">Signal</keyword>
<keyword evidence="3" id="KW-1185">Reference proteome</keyword>
<sequence length="139" mass="15562">MKNWRIVLLPALALAATVSAVPAEAVTAQKKVLVELREEGGYAGLQNRVTVYTDGCVRLGRRTGPVVAKCLMGKEQRQLRGYLKELKIGRSERPPQGADFLSYTLAYKGHRATRYNLPRTWKPVVAHLDKILVKYWAAD</sequence>
<evidence type="ECO:0000256" key="1">
    <source>
        <dbReference type="SAM" id="SignalP"/>
    </source>
</evidence>
<dbReference type="Proteomes" id="UP001589647">
    <property type="component" value="Unassembled WGS sequence"/>
</dbReference>
<evidence type="ECO:0000313" key="2">
    <source>
        <dbReference type="EMBL" id="MFB9202434.1"/>
    </source>
</evidence>
<evidence type="ECO:0000313" key="3">
    <source>
        <dbReference type="Proteomes" id="UP001589647"/>
    </source>
</evidence>
<reference evidence="2 3" key="1">
    <citation type="submission" date="2024-09" db="EMBL/GenBank/DDBJ databases">
        <authorList>
            <person name="Sun Q."/>
            <person name="Mori K."/>
        </authorList>
    </citation>
    <scope>NUCLEOTIDE SEQUENCE [LARGE SCALE GENOMIC DNA]</scope>
    <source>
        <strain evidence="2 3">CCM 3426</strain>
    </source>
</reference>